<dbReference type="AlphaFoldDB" id="A0A830DZ28"/>
<comment type="caution">
    <text evidence="1">The sequence shown here is derived from an EMBL/GenBank/DDBJ whole genome shotgun (WGS) entry which is preliminary data.</text>
</comment>
<sequence>MSSQGTISNLNRTSTVVPVNDNKQLTVEPGSPWPSAYRGSKYSLVSSRLHGDVVQWSHMGDVQALTDAPRGLQDELRRLGKQGGYGSFKLTASGEVLTKVPADNFPKSAQAPVNRGHIPVYVGKLNGQFDFEVVSNDPATIDPGEIQVWRGLPFKHGETWAVCSDDVLRWTWRDYYFESAFDHPDIVTTYKRLRPMGGRIYINEHGHIWGGIDRSVVPAGEQPRVAEAFTTWQQSATSAEKRLVERRLERTQSQAVENGLLPVHLGHLSQFDDGMVPKPVVTDKRYFRDTVRDPDA</sequence>
<dbReference type="EMBL" id="BMCI01000013">
    <property type="protein sequence ID" value="GGC73127.1"/>
    <property type="molecule type" value="Genomic_DNA"/>
</dbReference>
<accession>A0A830DZ28</accession>
<evidence type="ECO:0000313" key="2">
    <source>
        <dbReference type="Proteomes" id="UP000646833"/>
    </source>
</evidence>
<organism evidence="1 2">
    <name type="scientific">Haloferax sulfurifontis</name>
    <dbReference type="NCBI Taxonomy" id="255616"/>
    <lineage>
        <taxon>Archaea</taxon>
        <taxon>Methanobacteriati</taxon>
        <taxon>Methanobacteriota</taxon>
        <taxon>Stenosarchaea group</taxon>
        <taxon>Halobacteria</taxon>
        <taxon>Halobacteriales</taxon>
        <taxon>Haloferacaceae</taxon>
        <taxon>Haloferax</taxon>
    </lineage>
</organism>
<name>A0A830DZ28_9EURY</name>
<dbReference type="Proteomes" id="UP000646833">
    <property type="component" value="Unassembled WGS sequence"/>
</dbReference>
<reference evidence="1" key="2">
    <citation type="submission" date="2020-09" db="EMBL/GenBank/DDBJ databases">
        <authorList>
            <person name="Sun Q."/>
            <person name="Sedlacek I."/>
        </authorList>
    </citation>
    <scope>NUCLEOTIDE SEQUENCE</scope>
    <source>
        <strain evidence="1">CCM 7217</strain>
    </source>
</reference>
<evidence type="ECO:0000313" key="1">
    <source>
        <dbReference type="EMBL" id="GGC73127.1"/>
    </source>
</evidence>
<gene>
    <name evidence="1" type="ORF">GCM10007209_38810</name>
</gene>
<protein>
    <submittedName>
        <fullName evidence="1">Uncharacterized protein</fullName>
    </submittedName>
</protein>
<reference evidence="1" key="1">
    <citation type="journal article" date="2014" name="Int. J. Syst. Evol. Microbiol.">
        <title>Complete genome sequence of Corynebacterium casei LMG S-19264T (=DSM 44701T), isolated from a smear-ripened cheese.</title>
        <authorList>
            <consortium name="US DOE Joint Genome Institute (JGI-PGF)"/>
            <person name="Walter F."/>
            <person name="Albersmeier A."/>
            <person name="Kalinowski J."/>
            <person name="Ruckert C."/>
        </authorList>
    </citation>
    <scope>NUCLEOTIDE SEQUENCE</scope>
    <source>
        <strain evidence="1">CCM 7217</strain>
    </source>
</reference>
<proteinExistence type="predicted"/>
<dbReference type="RefSeq" id="WP_188425060.1">
    <property type="nucleotide sequence ID" value="NZ_BMCI01000013.1"/>
</dbReference>